<dbReference type="AlphaFoldDB" id="A0A0D0DAR2"/>
<dbReference type="Proteomes" id="UP000054538">
    <property type="component" value="Unassembled WGS sequence"/>
</dbReference>
<keyword evidence="2" id="KW-1185">Reference proteome</keyword>
<protein>
    <submittedName>
        <fullName evidence="1">Uncharacterized protein</fullName>
    </submittedName>
</protein>
<organism evidence="1 2">
    <name type="scientific">Paxillus rubicundulus Ve08.2h10</name>
    <dbReference type="NCBI Taxonomy" id="930991"/>
    <lineage>
        <taxon>Eukaryota</taxon>
        <taxon>Fungi</taxon>
        <taxon>Dikarya</taxon>
        <taxon>Basidiomycota</taxon>
        <taxon>Agaricomycotina</taxon>
        <taxon>Agaricomycetes</taxon>
        <taxon>Agaricomycetidae</taxon>
        <taxon>Boletales</taxon>
        <taxon>Paxilineae</taxon>
        <taxon>Paxillaceae</taxon>
        <taxon>Paxillus</taxon>
    </lineage>
</organism>
<dbReference type="HOGENOM" id="CLU_2574563_0_0_1"/>
<gene>
    <name evidence="1" type="ORF">PAXRUDRAFT_834937</name>
</gene>
<dbReference type="InParanoid" id="A0A0D0DAR2"/>
<proteinExistence type="predicted"/>
<sequence>MRRNGYCIHYAGLDSVELSTQHSVTPVCITSSRFKLLYANLGLSSLQIALRLPTTYSIHITTTEGTEMKVVSRSWVAHVII</sequence>
<accession>A0A0D0DAR2</accession>
<reference evidence="2" key="2">
    <citation type="submission" date="2015-01" db="EMBL/GenBank/DDBJ databases">
        <title>Evolutionary Origins and Diversification of the Mycorrhizal Mutualists.</title>
        <authorList>
            <consortium name="DOE Joint Genome Institute"/>
            <consortium name="Mycorrhizal Genomics Consortium"/>
            <person name="Kohler A."/>
            <person name="Kuo A."/>
            <person name="Nagy L.G."/>
            <person name="Floudas D."/>
            <person name="Copeland A."/>
            <person name="Barry K.W."/>
            <person name="Cichocki N."/>
            <person name="Veneault-Fourrey C."/>
            <person name="LaButti K."/>
            <person name="Lindquist E.A."/>
            <person name="Lipzen A."/>
            <person name="Lundell T."/>
            <person name="Morin E."/>
            <person name="Murat C."/>
            <person name="Riley R."/>
            <person name="Ohm R."/>
            <person name="Sun H."/>
            <person name="Tunlid A."/>
            <person name="Henrissat B."/>
            <person name="Grigoriev I.V."/>
            <person name="Hibbett D.S."/>
            <person name="Martin F."/>
        </authorList>
    </citation>
    <scope>NUCLEOTIDE SEQUENCE [LARGE SCALE GENOMIC DNA]</scope>
    <source>
        <strain evidence="2">Ve08.2h10</strain>
    </source>
</reference>
<evidence type="ECO:0000313" key="1">
    <source>
        <dbReference type="EMBL" id="KIK77639.1"/>
    </source>
</evidence>
<reference evidence="1 2" key="1">
    <citation type="submission" date="2014-04" db="EMBL/GenBank/DDBJ databases">
        <authorList>
            <consortium name="DOE Joint Genome Institute"/>
            <person name="Kuo A."/>
            <person name="Kohler A."/>
            <person name="Jargeat P."/>
            <person name="Nagy L.G."/>
            <person name="Floudas D."/>
            <person name="Copeland A."/>
            <person name="Barry K.W."/>
            <person name="Cichocki N."/>
            <person name="Veneault-Fourrey C."/>
            <person name="LaButti K."/>
            <person name="Lindquist E.A."/>
            <person name="Lipzen A."/>
            <person name="Lundell T."/>
            <person name="Morin E."/>
            <person name="Murat C."/>
            <person name="Sun H."/>
            <person name="Tunlid A."/>
            <person name="Henrissat B."/>
            <person name="Grigoriev I.V."/>
            <person name="Hibbett D.S."/>
            <person name="Martin F."/>
            <person name="Nordberg H.P."/>
            <person name="Cantor M.N."/>
            <person name="Hua S.X."/>
        </authorList>
    </citation>
    <scope>NUCLEOTIDE SEQUENCE [LARGE SCALE GENOMIC DNA]</scope>
    <source>
        <strain evidence="1 2">Ve08.2h10</strain>
    </source>
</reference>
<evidence type="ECO:0000313" key="2">
    <source>
        <dbReference type="Proteomes" id="UP000054538"/>
    </source>
</evidence>
<dbReference type="EMBL" id="KN826896">
    <property type="protein sequence ID" value="KIK77639.1"/>
    <property type="molecule type" value="Genomic_DNA"/>
</dbReference>
<name>A0A0D0DAR2_9AGAM</name>